<feature type="chain" id="PRO_5045693933" evidence="2">
    <location>
        <begin position="26"/>
        <end position="384"/>
    </location>
</feature>
<dbReference type="RefSeq" id="WP_377934496.1">
    <property type="nucleotide sequence ID" value="NZ_JBHUEA010000014.1"/>
</dbReference>
<evidence type="ECO:0000256" key="1">
    <source>
        <dbReference type="SAM" id="MobiDB-lite"/>
    </source>
</evidence>
<evidence type="ECO:0000313" key="4">
    <source>
        <dbReference type="Proteomes" id="UP001597347"/>
    </source>
</evidence>
<reference evidence="4" key="1">
    <citation type="journal article" date="2019" name="Int. J. Syst. Evol. Microbiol.">
        <title>The Global Catalogue of Microorganisms (GCM) 10K type strain sequencing project: providing services to taxonomists for standard genome sequencing and annotation.</title>
        <authorList>
            <consortium name="The Broad Institute Genomics Platform"/>
            <consortium name="The Broad Institute Genome Sequencing Center for Infectious Disease"/>
            <person name="Wu L."/>
            <person name="Ma J."/>
        </authorList>
    </citation>
    <scope>NUCLEOTIDE SEQUENCE [LARGE SCALE GENOMIC DNA]</scope>
    <source>
        <strain evidence="4">CGMCC 1.12471</strain>
    </source>
</reference>
<proteinExistence type="predicted"/>
<accession>A0ABW4LI67</accession>
<dbReference type="EMBL" id="JBHUEA010000014">
    <property type="protein sequence ID" value="MFD1721871.1"/>
    <property type="molecule type" value="Genomic_DNA"/>
</dbReference>
<comment type="caution">
    <text evidence="3">The sequence shown here is derived from an EMBL/GenBank/DDBJ whole genome shotgun (WGS) entry which is preliminary data.</text>
</comment>
<keyword evidence="4" id="KW-1185">Reference proteome</keyword>
<feature type="region of interest" description="Disordered" evidence="1">
    <location>
        <begin position="279"/>
        <end position="301"/>
    </location>
</feature>
<dbReference type="PROSITE" id="PS51257">
    <property type="entry name" value="PROKAR_LIPOPROTEIN"/>
    <property type="match status" value="1"/>
</dbReference>
<sequence length="384" mass="40786">MRAQRIGRVVAAAAIVLLASTGCSAVPAAVAGSAPDDLPESVQVEGKTVPYAEPQRWTVASIPARSSRTLQVFATGSTDEGGSACGPAVLRFHVEETAETVRVLVAGYQQPRPQNLACAAIGYVPSPHPVRLESPLGDRRLVDAHTGKAATLLVGTDYPDIPVPPGAPARAVLQPGWGDGPVQRRWTYPDGRALTLQVQQPRPSSDVGPYGRTVRQRQIHGSPATVYATGGKEYGTTQVVWTPNREQTITVQLSNSPKRQWTLDEATAIARSVTDYRTADTGRLAQPSSPGTAAASYNSADGPVRHDPNLFKSSGVHIALDCQGTGRVTVTLRDTDYRFECTSTLTHHLRTSVGAPDEPFFVDITADPGVRWAATLARASLDGS</sequence>
<name>A0ABW4LI67_9MICO</name>
<organism evidence="3 4">
    <name type="scientific">Amnibacterium endophyticum</name>
    <dbReference type="NCBI Taxonomy" id="2109337"/>
    <lineage>
        <taxon>Bacteria</taxon>
        <taxon>Bacillati</taxon>
        <taxon>Actinomycetota</taxon>
        <taxon>Actinomycetes</taxon>
        <taxon>Micrococcales</taxon>
        <taxon>Microbacteriaceae</taxon>
        <taxon>Amnibacterium</taxon>
    </lineage>
</organism>
<protein>
    <submittedName>
        <fullName evidence="3">Uncharacterized protein</fullName>
    </submittedName>
</protein>
<feature type="signal peptide" evidence="2">
    <location>
        <begin position="1"/>
        <end position="25"/>
    </location>
</feature>
<feature type="compositionally biased region" description="Polar residues" evidence="1">
    <location>
        <begin position="286"/>
        <end position="299"/>
    </location>
</feature>
<gene>
    <name evidence="3" type="ORF">ACFSBI_09935</name>
</gene>
<keyword evidence="2" id="KW-0732">Signal</keyword>
<evidence type="ECO:0000313" key="3">
    <source>
        <dbReference type="EMBL" id="MFD1721871.1"/>
    </source>
</evidence>
<evidence type="ECO:0000256" key="2">
    <source>
        <dbReference type="SAM" id="SignalP"/>
    </source>
</evidence>
<dbReference type="Proteomes" id="UP001597347">
    <property type="component" value="Unassembled WGS sequence"/>
</dbReference>